<organism evidence="1 2">
    <name type="scientific">Candidatus Chlamydia sanziniae</name>
    <dbReference type="NCBI Taxonomy" id="1806891"/>
    <lineage>
        <taxon>Bacteria</taxon>
        <taxon>Pseudomonadati</taxon>
        <taxon>Chlamydiota</taxon>
        <taxon>Chlamydiia</taxon>
        <taxon>Chlamydiales</taxon>
        <taxon>Chlamydiaceae</taxon>
        <taxon>Chlamydia/Chlamydophila group</taxon>
        <taxon>Chlamydia</taxon>
    </lineage>
</organism>
<dbReference type="SUPFAM" id="SSF109998">
    <property type="entry name" value="Triger factor/SurA peptide-binding domain-like"/>
    <property type="match status" value="1"/>
</dbReference>
<keyword evidence="2" id="KW-1185">Reference proteome</keyword>
<evidence type="ECO:0008006" key="3">
    <source>
        <dbReference type="Google" id="ProtNLM"/>
    </source>
</evidence>
<gene>
    <name evidence="1" type="ORF">Cs308_0045</name>
</gene>
<evidence type="ECO:0000313" key="1">
    <source>
        <dbReference type="EMBL" id="ANH78221.1"/>
    </source>
</evidence>
<proteinExistence type="predicted"/>
<reference evidence="2" key="1">
    <citation type="submission" date="2016-03" db="EMBL/GenBank/DDBJ databases">
        <title>Culture-independent genomics supports pathogen discovery for uncultivable bacteria within the genus Chlamydia.</title>
        <authorList>
            <person name="Taylor-Brown A."/>
            <person name="Bachmann N.L."/>
            <person name="Borel N."/>
            <person name="Polkinghorne A."/>
        </authorList>
    </citation>
    <scope>NUCLEOTIDE SEQUENCE [LARGE SCALE GENOMIC DNA]</scope>
    <source>
        <strain evidence="2">2742-308</strain>
    </source>
</reference>
<dbReference type="GO" id="GO:0003755">
    <property type="term" value="F:peptidyl-prolyl cis-trans isomerase activity"/>
    <property type="evidence" value="ECO:0007669"/>
    <property type="project" value="InterPro"/>
</dbReference>
<dbReference type="Proteomes" id="UP000078162">
    <property type="component" value="Chromosome"/>
</dbReference>
<name>A0A1A9HUZ0_9CHLA</name>
<dbReference type="Gene3D" id="1.10.4030.10">
    <property type="entry name" value="Porin chaperone SurA, peptide-binding domain"/>
    <property type="match status" value="1"/>
</dbReference>
<dbReference type="PATRIC" id="fig|1806891.3.peg.44"/>
<evidence type="ECO:0000313" key="2">
    <source>
        <dbReference type="Proteomes" id="UP000078162"/>
    </source>
</evidence>
<dbReference type="InterPro" id="IPR027304">
    <property type="entry name" value="Trigger_fact/SurA_dom_sf"/>
</dbReference>
<dbReference type="RefSeq" id="WP_066481212.1">
    <property type="nucleotide sequence ID" value="NZ_CP014639.1"/>
</dbReference>
<sequence length="363" mass="41398">MKLQQTLSILSLVGLICSLGFPIGYSNETSAVSSSYENVFDSKKEADPSGLVIHNRVLFKVNEDLVVTTLDVIQKLNLLFYTSYPHLIDSFPARSQYYTTMWPVVVESVIDEFLMVADAKVKKIGIDPTIVNQEIEEIFGRDLSSFYVHFDMTPEDIFKVMERTLTAQRVVGMMVRSKAMLKITPGKIREHYNQLSEEAAQTPVWKYRVVTLKANTESLASQIADKVFTRLNETKTWDKERLSALVLSQGGQMVCSEEFCRKEQELSKSHRIALEEISYPDKLCSLPRAHKSGFKIYVLLDKSIASIESLDVMEPRIKQHLFVMEAEGLEKRYKEKLRNRYGYDASMIAKLLSEEAPPLLSLL</sequence>
<dbReference type="EMBL" id="CP014639">
    <property type="protein sequence ID" value="ANH78221.1"/>
    <property type="molecule type" value="Genomic_DNA"/>
</dbReference>
<dbReference type="OrthoDB" id="20874at2"/>
<dbReference type="STRING" id="1806891.Cs308_0045"/>
<protein>
    <recommendedName>
        <fullName evidence="3">PpiC domain-containing protein</fullName>
    </recommendedName>
</protein>
<dbReference type="KEGG" id="csaz:Cs308_0045"/>
<accession>A0A1A9HUZ0</accession>
<dbReference type="InterPro" id="IPR046357">
    <property type="entry name" value="PPIase_dom_sf"/>
</dbReference>
<dbReference type="Gene3D" id="3.10.50.40">
    <property type="match status" value="1"/>
</dbReference>
<dbReference type="AlphaFoldDB" id="A0A1A9HUZ0"/>